<feature type="coiled-coil region" evidence="1">
    <location>
        <begin position="145"/>
        <end position="172"/>
    </location>
</feature>
<keyword evidence="1" id="KW-0175">Coiled coil</keyword>
<dbReference type="Proteomes" id="UP000024635">
    <property type="component" value="Unassembled WGS sequence"/>
</dbReference>
<protein>
    <submittedName>
        <fullName evidence="2">Uncharacterized protein</fullName>
    </submittedName>
</protein>
<name>A0A016WT77_9BILA</name>
<sequence length="222" mass="25648">MDPPELIQKFSIRINNTYAKERSLEDFPEDLQNTLLDFGEDLAGYGADESKSNTLVDLSSSTLVVLSALLFLIVEECFHVNLSRFFKALGITFEQRKARLKELIDERMELYFGEDLAGYGADELKANTLVDLSSSTFFKALGITFEERKARLKELIDERMELREELFKALQRALRDVRSYSYEYYGPDNSRFRWIPNNRHAKARSRGCRDIQAADGEDTRES</sequence>
<accession>A0A016WT77</accession>
<comment type="caution">
    <text evidence="2">The sequence shown here is derived from an EMBL/GenBank/DDBJ whole genome shotgun (WGS) entry which is preliminary data.</text>
</comment>
<proteinExistence type="predicted"/>
<evidence type="ECO:0000256" key="1">
    <source>
        <dbReference type="SAM" id="Coils"/>
    </source>
</evidence>
<reference evidence="3" key="1">
    <citation type="journal article" date="2015" name="Nat. Genet.">
        <title>The genome and transcriptome of the zoonotic hookworm Ancylostoma ceylanicum identify infection-specific gene families.</title>
        <authorList>
            <person name="Schwarz E.M."/>
            <person name="Hu Y."/>
            <person name="Antoshechkin I."/>
            <person name="Miller M.M."/>
            <person name="Sternberg P.W."/>
            <person name="Aroian R.V."/>
        </authorList>
    </citation>
    <scope>NUCLEOTIDE SEQUENCE</scope>
    <source>
        <strain evidence="3">HY135</strain>
    </source>
</reference>
<dbReference type="EMBL" id="JARK01000138">
    <property type="protein sequence ID" value="EYC42228.1"/>
    <property type="molecule type" value="Genomic_DNA"/>
</dbReference>
<evidence type="ECO:0000313" key="3">
    <source>
        <dbReference type="Proteomes" id="UP000024635"/>
    </source>
</evidence>
<evidence type="ECO:0000313" key="2">
    <source>
        <dbReference type="EMBL" id="EYC42228.1"/>
    </source>
</evidence>
<dbReference type="AlphaFoldDB" id="A0A016WT77"/>
<keyword evidence="3" id="KW-1185">Reference proteome</keyword>
<organism evidence="2 3">
    <name type="scientific">Ancylostoma ceylanicum</name>
    <dbReference type="NCBI Taxonomy" id="53326"/>
    <lineage>
        <taxon>Eukaryota</taxon>
        <taxon>Metazoa</taxon>
        <taxon>Ecdysozoa</taxon>
        <taxon>Nematoda</taxon>
        <taxon>Chromadorea</taxon>
        <taxon>Rhabditida</taxon>
        <taxon>Rhabditina</taxon>
        <taxon>Rhabditomorpha</taxon>
        <taxon>Strongyloidea</taxon>
        <taxon>Ancylostomatidae</taxon>
        <taxon>Ancylostomatinae</taxon>
        <taxon>Ancylostoma</taxon>
    </lineage>
</organism>
<gene>
    <name evidence="2" type="primary">Acey_s0538.g3131</name>
    <name evidence="2" type="ORF">Y032_0538g3131</name>
</gene>